<name>A0ABQ7J9G5_9APIC</name>
<gene>
    <name evidence="1" type="ORF">IE077_002973</name>
</gene>
<comment type="caution">
    <text evidence="1">The sequence shown here is derived from an EMBL/GenBank/DDBJ whole genome shotgun (WGS) entry which is preliminary data.</text>
</comment>
<keyword evidence="2" id="KW-1185">Reference proteome</keyword>
<evidence type="ECO:0000313" key="1">
    <source>
        <dbReference type="EMBL" id="KAF8820640.1"/>
    </source>
</evidence>
<proteinExistence type="predicted"/>
<evidence type="ECO:0000313" key="2">
    <source>
        <dbReference type="Proteomes" id="UP000823046"/>
    </source>
</evidence>
<protein>
    <submittedName>
        <fullName evidence="1">Uncharacterized protein</fullName>
    </submittedName>
</protein>
<accession>A0ABQ7J9G5</accession>
<organism evidence="1 2">
    <name type="scientific">Cardiosporidium cionae</name>
    <dbReference type="NCBI Taxonomy" id="476202"/>
    <lineage>
        <taxon>Eukaryota</taxon>
        <taxon>Sar</taxon>
        <taxon>Alveolata</taxon>
        <taxon>Apicomplexa</taxon>
        <taxon>Aconoidasida</taxon>
        <taxon>Nephromycida</taxon>
        <taxon>Cardiosporidium</taxon>
    </lineage>
</organism>
<dbReference type="EMBL" id="JADAQX010000337">
    <property type="protein sequence ID" value="KAF8820640.1"/>
    <property type="molecule type" value="Genomic_DNA"/>
</dbReference>
<sequence>MEEEKQLLHTFQPQISLGSRRLMQRRREQNTLECLPVERRLLEKDRMKKQNKTYAALTEKYYANSNEPNYSNSEKRKDVNNFISRMEIFQLGRDRRLQILHDQLDADMTFKPTLPESTEKLLNAHPDRLCETPEERLERLAITVRRKSTE</sequence>
<dbReference type="Proteomes" id="UP000823046">
    <property type="component" value="Unassembled WGS sequence"/>
</dbReference>
<reference evidence="1 2" key="1">
    <citation type="journal article" date="2020" name="bioRxiv">
        <title>Metabolic contributions of an alphaproteobacterial endosymbiont in the apicomplexan Cardiosporidium cionae.</title>
        <authorList>
            <person name="Hunter E.S."/>
            <person name="Paight C.J."/>
            <person name="Lane C.E."/>
        </authorList>
    </citation>
    <scope>NUCLEOTIDE SEQUENCE [LARGE SCALE GENOMIC DNA]</scope>
    <source>
        <strain evidence="1">ESH_2018</strain>
    </source>
</reference>